<dbReference type="RefSeq" id="WP_084304374.1">
    <property type="nucleotide sequence ID" value="NZ_FNDG01000005.1"/>
</dbReference>
<dbReference type="AlphaFoldDB" id="A0A1G8DBG3"/>
<dbReference type="EMBL" id="FNDG01000005">
    <property type="protein sequence ID" value="SDH55001.1"/>
    <property type="molecule type" value="Genomic_DNA"/>
</dbReference>
<keyword evidence="1" id="KW-0812">Transmembrane</keyword>
<accession>A0A1G8DBG3</accession>
<evidence type="ECO:0000256" key="1">
    <source>
        <dbReference type="SAM" id="Phobius"/>
    </source>
</evidence>
<name>A0A1G8DBG3_9GAMM</name>
<protein>
    <submittedName>
        <fullName evidence="2">Uncharacterized protein</fullName>
    </submittedName>
</protein>
<organism evidence="2 3">
    <name type="scientific">Phytopseudomonas flavescens</name>
    <dbReference type="NCBI Taxonomy" id="29435"/>
    <lineage>
        <taxon>Bacteria</taxon>
        <taxon>Pseudomonadati</taxon>
        <taxon>Pseudomonadota</taxon>
        <taxon>Gammaproteobacteria</taxon>
        <taxon>Pseudomonadales</taxon>
        <taxon>Pseudomonadaceae</taxon>
        <taxon>Phytopseudomonas</taxon>
    </lineage>
</organism>
<feature type="transmembrane region" description="Helical" evidence="1">
    <location>
        <begin position="12"/>
        <end position="32"/>
    </location>
</feature>
<evidence type="ECO:0000313" key="3">
    <source>
        <dbReference type="Proteomes" id="UP000198606"/>
    </source>
</evidence>
<dbReference type="Proteomes" id="UP000198606">
    <property type="component" value="Unassembled WGS sequence"/>
</dbReference>
<feature type="transmembrane region" description="Helical" evidence="1">
    <location>
        <begin position="44"/>
        <end position="61"/>
    </location>
</feature>
<keyword evidence="1" id="KW-0472">Membrane</keyword>
<gene>
    <name evidence="2" type="ORF">SAMN05216588_105202</name>
</gene>
<feature type="transmembrane region" description="Helical" evidence="1">
    <location>
        <begin position="73"/>
        <end position="93"/>
    </location>
</feature>
<sequence>MLLQTLWVGGIWILHFLVLPGLYSAGLALLLIEEITSVLMPQMAWVALVCVMIQAGLLVRLRRFSALWGERRGQLLLAALATASALLASLVLWPDAIRWQLFSYWLLAFFGLLLVLQPVPRKAAKADPPVG</sequence>
<proteinExistence type="predicted"/>
<reference evidence="2 3" key="1">
    <citation type="submission" date="2016-10" db="EMBL/GenBank/DDBJ databases">
        <authorList>
            <person name="de Groot N.N."/>
        </authorList>
    </citation>
    <scope>NUCLEOTIDE SEQUENCE [LARGE SCALE GENOMIC DNA]</scope>
    <source>
        <strain evidence="2 3">LMG 18387</strain>
    </source>
</reference>
<evidence type="ECO:0000313" key="2">
    <source>
        <dbReference type="EMBL" id="SDH55001.1"/>
    </source>
</evidence>
<feature type="transmembrane region" description="Helical" evidence="1">
    <location>
        <begin position="99"/>
        <end position="116"/>
    </location>
</feature>
<dbReference type="STRING" id="29435.SAMN05216588_105202"/>
<keyword evidence="1" id="KW-1133">Transmembrane helix</keyword>